<feature type="compositionally biased region" description="Polar residues" evidence="1">
    <location>
        <begin position="413"/>
        <end position="439"/>
    </location>
</feature>
<sequence>MSAYASLPGSLLPFFAFGTLSSSPPDSKPTTDGVDTTSSLPDGSTQRQEVASPTDPSGSLNDISPSCAFKALVISSDADNAVAPARSPASASSHPSDIIIAIRSARVDPVELIKTLTSRGSNIARRTANFIAARTPSATADSAGTEPNIGGDDASADKRGVVVDGMSNFSRPGLCLEDTDSDEEYSMYDYSDDFSSQNDDEKDCDSHHDDDHPTGSDGDTSAIEFQLSITFQGRKYNATRAFPTFVKLREDLMHELKNNDRRSKRSIVGTKILSEISDGDCTKGSTVQSNCKKSHNDNVSVPELPRVSPESLGHGGYALSGVARSGFALLQATAQHYCPEMERWMRQVIDTFPCSQSLSRFLWEPLSKSSDGWETNESNTCDNVGQKEEISPLREASAFAKPPLHTRGKPKSGSFSKISRFKSNGSFGSLDSIKESTNYDCDDDGW</sequence>
<reference evidence="2 3" key="1">
    <citation type="submission" date="2024-10" db="EMBL/GenBank/DDBJ databases">
        <title>Updated reference genomes for cyclostephanoid diatoms.</title>
        <authorList>
            <person name="Roberts W.R."/>
            <person name="Alverson A.J."/>
        </authorList>
    </citation>
    <scope>NUCLEOTIDE SEQUENCE [LARGE SCALE GENOMIC DNA]</scope>
    <source>
        <strain evidence="2 3">AJA228-03</strain>
    </source>
</reference>
<feature type="compositionally biased region" description="Low complexity" evidence="1">
    <location>
        <begin position="21"/>
        <end position="32"/>
    </location>
</feature>
<feature type="region of interest" description="Disordered" evidence="1">
    <location>
        <begin position="137"/>
        <end position="157"/>
    </location>
</feature>
<accession>A0ABD3SPT9</accession>
<feature type="compositionally biased region" description="Polar residues" evidence="1">
    <location>
        <begin position="33"/>
        <end position="61"/>
    </location>
</feature>
<dbReference type="AlphaFoldDB" id="A0ABD3SPT9"/>
<name>A0ABD3SPT9_9STRA</name>
<keyword evidence="3" id="KW-1185">Reference proteome</keyword>
<proteinExistence type="predicted"/>
<gene>
    <name evidence="2" type="ORF">ACHAXA_010536</name>
</gene>
<dbReference type="Proteomes" id="UP001530377">
    <property type="component" value="Unassembled WGS sequence"/>
</dbReference>
<dbReference type="EMBL" id="JALLPB020000018">
    <property type="protein sequence ID" value="KAL3826611.1"/>
    <property type="molecule type" value="Genomic_DNA"/>
</dbReference>
<feature type="region of interest" description="Disordered" evidence="1">
    <location>
        <begin position="284"/>
        <end position="306"/>
    </location>
</feature>
<feature type="compositionally biased region" description="Acidic residues" evidence="1">
    <location>
        <begin position="186"/>
        <end position="203"/>
    </location>
</feature>
<evidence type="ECO:0000313" key="3">
    <source>
        <dbReference type="Proteomes" id="UP001530377"/>
    </source>
</evidence>
<evidence type="ECO:0000313" key="2">
    <source>
        <dbReference type="EMBL" id="KAL3826611.1"/>
    </source>
</evidence>
<organism evidence="2 3">
    <name type="scientific">Cyclostephanos tholiformis</name>
    <dbReference type="NCBI Taxonomy" id="382380"/>
    <lineage>
        <taxon>Eukaryota</taxon>
        <taxon>Sar</taxon>
        <taxon>Stramenopiles</taxon>
        <taxon>Ochrophyta</taxon>
        <taxon>Bacillariophyta</taxon>
        <taxon>Coscinodiscophyceae</taxon>
        <taxon>Thalassiosirophycidae</taxon>
        <taxon>Stephanodiscales</taxon>
        <taxon>Stephanodiscaceae</taxon>
        <taxon>Cyclostephanos</taxon>
    </lineage>
</organism>
<comment type="caution">
    <text evidence="2">The sequence shown here is derived from an EMBL/GenBank/DDBJ whole genome shotgun (WGS) entry which is preliminary data.</text>
</comment>
<protein>
    <submittedName>
        <fullName evidence="2">Uncharacterized protein</fullName>
    </submittedName>
</protein>
<feature type="compositionally biased region" description="Basic and acidic residues" evidence="1">
    <location>
        <begin position="204"/>
        <end position="214"/>
    </location>
</feature>
<feature type="region of interest" description="Disordered" evidence="1">
    <location>
        <begin position="396"/>
        <end position="446"/>
    </location>
</feature>
<feature type="region of interest" description="Disordered" evidence="1">
    <location>
        <begin position="186"/>
        <end position="220"/>
    </location>
</feature>
<feature type="region of interest" description="Disordered" evidence="1">
    <location>
        <begin position="21"/>
        <end position="61"/>
    </location>
</feature>
<evidence type="ECO:0000256" key="1">
    <source>
        <dbReference type="SAM" id="MobiDB-lite"/>
    </source>
</evidence>